<feature type="domain" description="N-sulphoglucosamine sulphohydrolase C-terminal" evidence="1">
    <location>
        <begin position="44"/>
        <end position="201"/>
    </location>
</feature>
<evidence type="ECO:0000259" key="1">
    <source>
        <dbReference type="Pfam" id="PF16347"/>
    </source>
</evidence>
<dbReference type="InterPro" id="IPR017850">
    <property type="entry name" value="Alkaline_phosphatase_core_sf"/>
</dbReference>
<dbReference type="Pfam" id="PF16347">
    <property type="entry name" value="SGSH_C"/>
    <property type="match status" value="1"/>
</dbReference>
<dbReference type="PANTHER" id="PTHR43108">
    <property type="entry name" value="N-ACETYLGLUCOSAMINE-6-SULFATASE FAMILY MEMBER"/>
    <property type="match status" value="1"/>
</dbReference>
<dbReference type="InterPro" id="IPR032506">
    <property type="entry name" value="SGSH_C"/>
</dbReference>
<accession>C8XT92</accession>
<reference evidence="2" key="1">
    <citation type="journal article" date="2009" name="ACS Chem. Biol.">
        <title>Natural products from environmental DNA hosted in Ralstonia metallidurans.</title>
        <authorList>
            <person name="Craig J.W."/>
            <person name="Chang F.Y."/>
            <person name="Brady S.F."/>
        </authorList>
    </citation>
    <scope>NUCLEOTIDE SEQUENCE</scope>
</reference>
<proteinExistence type="predicted"/>
<dbReference type="EMBL" id="FJ151552">
    <property type="protein sequence ID" value="ACI04485.1"/>
    <property type="molecule type" value="Genomic_DNA"/>
</dbReference>
<evidence type="ECO:0000313" key="2">
    <source>
        <dbReference type="EMBL" id="ACI04485.1"/>
    </source>
</evidence>
<dbReference type="SUPFAM" id="SSF53649">
    <property type="entry name" value="Alkaline phosphatase-like"/>
    <property type="match status" value="1"/>
</dbReference>
<protein>
    <submittedName>
        <fullName evidence="2">Putative mucin-desulfating sulfatase (N-acetylglucosamine-6-sulfatase)</fullName>
    </submittedName>
</protein>
<dbReference type="AlphaFoldDB" id="C8XT92"/>
<name>C8XT92_9BACT</name>
<dbReference type="Gene3D" id="3.40.720.10">
    <property type="entry name" value="Alkaline Phosphatase, subunit A"/>
    <property type="match status" value="1"/>
</dbReference>
<dbReference type="PANTHER" id="PTHR43108:SF6">
    <property type="entry name" value="N-SULPHOGLUCOSAMINE SULPHOHYDROLASE"/>
    <property type="match status" value="1"/>
</dbReference>
<organism evidence="2">
    <name type="scientific">uncultured bacterium RM57</name>
    <dbReference type="NCBI Taxonomy" id="561246"/>
    <lineage>
        <taxon>Bacteria</taxon>
        <taxon>environmental samples</taxon>
    </lineage>
</organism>
<sequence length="218" mass="25467">MAHFLGTLRAQDDNIGRIFKFLETSGLIENTIIVYTTDHGFFLGDHGWFDKRSMYEQALRVPLMIRLPGQQAAAGVRRQFASNIDNAPTMLDLLGLPIPPEMQGKSLVPLLQRNDTPKQPESMYYHYYEFGPPHWVAPHYGIRTDRFKLIYYYKRNEWELFDLEKDPDEMENLVIENGLKVQPRYEAVIRELAMQLQKLRDEYKDTTGAPVKLWLEGD</sequence>